<feature type="domain" description="Oxidoreductase DRL-like catalytic" evidence="1">
    <location>
        <begin position="116"/>
        <end position="275"/>
    </location>
</feature>
<proteinExistence type="predicted"/>
<evidence type="ECO:0000259" key="1">
    <source>
        <dbReference type="Pfam" id="PF21135"/>
    </source>
</evidence>
<protein>
    <submittedName>
        <fullName evidence="2">NAD(P)-dependent oxidoreductase</fullName>
    </submittedName>
</protein>
<name>A0A9Q4FZ02_SALAG</name>
<dbReference type="PANTHER" id="PTHR37850">
    <property type="entry name" value="STRU PROTEIN"/>
    <property type="match status" value="1"/>
</dbReference>
<comment type="caution">
    <text evidence="2">The sequence shown here is derived from an EMBL/GenBank/DDBJ whole genome shotgun (WGS) entry which is preliminary data.</text>
</comment>
<dbReference type="Pfam" id="PF21135">
    <property type="entry name" value="DRL_cat"/>
    <property type="match status" value="1"/>
</dbReference>
<dbReference type="EMBL" id="JABXYM010000001">
    <property type="protein sequence ID" value="MCR6096274.1"/>
    <property type="molecule type" value="Genomic_DNA"/>
</dbReference>
<dbReference type="PANTHER" id="PTHR37850:SF1">
    <property type="entry name" value="SAF DOMAIN PROTEIN"/>
    <property type="match status" value="1"/>
</dbReference>
<dbReference type="Gene3D" id="3.40.50.720">
    <property type="entry name" value="NAD(P)-binding Rossmann-like Domain"/>
    <property type="match status" value="1"/>
</dbReference>
<accession>A0A9Q4FZ02</accession>
<organism evidence="2 3">
    <name type="scientific">Salipaludibacillus agaradhaerens</name>
    <name type="common">Bacillus agaradhaerens</name>
    <dbReference type="NCBI Taxonomy" id="76935"/>
    <lineage>
        <taxon>Bacteria</taxon>
        <taxon>Bacillati</taxon>
        <taxon>Bacillota</taxon>
        <taxon>Bacilli</taxon>
        <taxon>Bacillales</taxon>
        <taxon>Bacillaceae</taxon>
    </lineage>
</organism>
<evidence type="ECO:0000313" key="2">
    <source>
        <dbReference type="EMBL" id="MCR6096274.1"/>
    </source>
</evidence>
<keyword evidence="3" id="KW-1185">Reference proteome</keyword>
<dbReference type="InterPro" id="IPR036291">
    <property type="entry name" value="NAD(P)-bd_dom_sf"/>
</dbReference>
<sequence>MTHSVKIGVSGTGFIAKGLISLLASTDDMKVVSILTRRPIETVEGIQGRQALTNDTDTFLKNVDLVVECSGDVIHGSEVIDQAFKMNLPVVTMNSELQVTTGSYFAKRGFITEAEGDQPGCLAALHENALSMGFKPLVYGNIKGFMNLNPSLEDMTYWSKAKGISLPMVTSFTDGTKVQIEQALVANGLHAGILADGLTGETVENIEIGGQSLAEKTEHNGKPISDFVVCRQGPPGVFITARHDGNQKEALSYLKLGEGPYYTLSTSFHLCHLEIIKTIRRVVDGKGILLNNTAHPSVSVKAVAKRDLTAGETISQGIGSFVVRGEACSIEDNPDHLPIGLLSQAVIEKPVKAGETLTFSNVSIPGSFALNAWNDIIKDTRPVFS</sequence>
<dbReference type="InterPro" id="IPR048423">
    <property type="entry name" value="DRL_cat"/>
</dbReference>
<gene>
    <name evidence="2" type="ORF">HXA33_06900</name>
</gene>
<dbReference type="RefSeq" id="WP_257820914.1">
    <property type="nucleotide sequence ID" value="NZ_JABXYM010000001.1"/>
</dbReference>
<evidence type="ECO:0000313" key="3">
    <source>
        <dbReference type="Proteomes" id="UP001057753"/>
    </source>
</evidence>
<dbReference type="AlphaFoldDB" id="A0A9Q4FZ02"/>
<reference evidence="2" key="1">
    <citation type="submission" date="2020-06" db="EMBL/GenBank/DDBJ databases">
        <title>Insight into the genomes of haloalkaliphilic bacilli from Kenyan soda lakes.</title>
        <authorList>
            <person name="Mwirichia R."/>
            <person name="Villamizar G.C."/>
            <person name="Poehlein A."/>
            <person name="Mugweru J."/>
            <person name="Kipnyargis A."/>
            <person name="Kiplimo D."/>
            <person name="Orwa P."/>
            <person name="Daniel R."/>
        </authorList>
    </citation>
    <scope>NUCLEOTIDE SEQUENCE</scope>
    <source>
        <strain evidence="2">B1096_S55</strain>
    </source>
</reference>
<dbReference type="SUPFAM" id="SSF51735">
    <property type="entry name" value="NAD(P)-binding Rossmann-fold domains"/>
    <property type="match status" value="1"/>
</dbReference>
<dbReference type="Proteomes" id="UP001057753">
    <property type="component" value="Unassembled WGS sequence"/>
</dbReference>
<dbReference type="CDD" id="cd11616">
    <property type="entry name" value="SAF_DH_OX_like"/>
    <property type="match status" value="1"/>
</dbReference>